<name>A0A1I8AAN9_9BILA</name>
<keyword evidence="2" id="KW-1185">Reference proteome</keyword>
<dbReference type="WBParaSite" id="L893_g3966.t1">
    <property type="protein sequence ID" value="L893_g3966.t1"/>
    <property type="gene ID" value="L893_g3966"/>
</dbReference>
<evidence type="ECO:0000313" key="2">
    <source>
        <dbReference type="Proteomes" id="UP000095287"/>
    </source>
</evidence>
<dbReference type="Proteomes" id="UP000095287">
    <property type="component" value="Unplaced"/>
</dbReference>
<accession>A0A1I8AAN9</accession>
<organism evidence="2 3">
    <name type="scientific">Steinernema glaseri</name>
    <dbReference type="NCBI Taxonomy" id="37863"/>
    <lineage>
        <taxon>Eukaryota</taxon>
        <taxon>Metazoa</taxon>
        <taxon>Ecdysozoa</taxon>
        <taxon>Nematoda</taxon>
        <taxon>Chromadorea</taxon>
        <taxon>Rhabditida</taxon>
        <taxon>Tylenchina</taxon>
        <taxon>Panagrolaimomorpha</taxon>
        <taxon>Strongyloidoidea</taxon>
        <taxon>Steinernematidae</taxon>
        <taxon>Steinernema</taxon>
    </lineage>
</organism>
<sequence length="130" mass="14545">MRKKEYTAEAEEEEQLKPNKISDGAEPWRSRSVSSDGLGAYPKLLTIIKNSSPLTSAQQALDHVRGLCMPLLRTDQRKRSVNSFRSVKTRSENLISANYVCVGGRGEQMFYDSFLSPATYLEKLISGLSI</sequence>
<dbReference type="AlphaFoldDB" id="A0A1I8AAN9"/>
<feature type="region of interest" description="Disordered" evidence="1">
    <location>
        <begin position="1"/>
        <end position="36"/>
    </location>
</feature>
<evidence type="ECO:0000313" key="3">
    <source>
        <dbReference type="WBParaSite" id="L893_g3966.t1"/>
    </source>
</evidence>
<reference evidence="3" key="1">
    <citation type="submission" date="2016-11" db="UniProtKB">
        <authorList>
            <consortium name="WormBaseParasite"/>
        </authorList>
    </citation>
    <scope>IDENTIFICATION</scope>
</reference>
<evidence type="ECO:0000256" key="1">
    <source>
        <dbReference type="SAM" id="MobiDB-lite"/>
    </source>
</evidence>
<proteinExistence type="predicted"/>
<protein>
    <submittedName>
        <fullName evidence="3">Pentatricopeptide repeat-containing protein</fullName>
    </submittedName>
</protein>